<dbReference type="Pfam" id="PF00144">
    <property type="entry name" value="Beta-lactamase"/>
    <property type="match status" value="1"/>
</dbReference>
<dbReference type="Gene3D" id="3.40.710.10">
    <property type="entry name" value="DD-peptidase/beta-lactamase superfamily"/>
    <property type="match status" value="1"/>
</dbReference>
<comment type="caution">
    <text evidence="2">The sequence shown here is derived from an EMBL/GenBank/DDBJ whole genome shotgun (WGS) entry which is preliminary data.</text>
</comment>
<feature type="domain" description="Beta-lactamase-related" evidence="1">
    <location>
        <begin position="78"/>
        <end position="375"/>
    </location>
</feature>
<dbReference type="Proteomes" id="UP000191905">
    <property type="component" value="Unassembled WGS sequence"/>
</dbReference>
<dbReference type="SUPFAM" id="SSF56601">
    <property type="entry name" value="beta-lactamase/transpeptidase-like"/>
    <property type="match status" value="1"/>
</dbReference>
<reference evidence="2 3" key="1">
    <citation type="journal article" date="2016" name="Int. J. Syst. Evol. Microbiol.">
        <title>Pseudaminobacter manganicus sp. nov., isolated from sludge of a manganese mine.</title>
        <authorList>
            <person name="Li J."/>
            <person name="Huang J."/>
            <person name="Liao S."/>
            <person name="Wang G."/>
        </authorList>
    </citation>
    <scope>NUCLEOTIDE SEQUENCE [LARGE SCALE GENOMIC DNA]</scope>
    <source>
        <strain evidence="2 3">JH-7</strain>
    </source>
</reference>
<evidence type="ECO:0000259" key="1">
    <source>
        <dbReference type="Pfam" id="PF00144"/>
    </source>
</evidence>
<keyword evidence="3" id="KW-1185">Reference proteome</keyword>
<dbReference type="AlphaFoldDB" id="A0A1V8RV42"/>
<dbReference type="GO" id="GO:0016787">
    <property type="term" value="F:hydrolase activity"/>
    <property type="evidence" value="ECO:0007669"/>
    <property type="project" value="UniProtKB-KW"/>
</dbReference>
<evidence type="ECO:0000313" key="2">
    <source>
        <dbReference type="EMBL" id="OQM77013.1"/>
    </source>
</evidence>
<accession>A0A1V8RV42</accession>
<protein>
    <submittedName>
        <fullName evidence="2">6-aminohexanoate hydrolase</fullName>
    </submittedName>
</protein>
<dbReference type="PANTHER" id="PTHR43283:SF7">
    <property type="entry name" value="BETA-LACTAMASE-RELATED DOMAIN-CONTAINING PROTEIN"/>
    <property type="match status" value="1"/>
</dbReference>
<gene>
    <name evidence="2" type="ORF">BFN67_10995</name>
</gene>
<evidence type="ECO:0000313" key="3">
    <source>
        <dbReference type="Proteomes" id="UP000191905"/>
    </source>
</evidence>
<keyword evidence="2" id="KW-0378">Hydrolase</keyword>
<dbReference type="EMBL" id="MDET01000003">
    <property type="protein sequence ID" value="OQM77013.1"/>
    <property type="molecule type" value="Genomic_DNA"/>
</dbReference>
<organism evidence="2 3">
    <name type="scientific">Manganibacter manganicus</name>
    <dbReference type="NCBI Taxonomy" id="1873176"/>
    <lineage>
        <taxon>Bacteria</taxon>
        <taxon>Pseudomonadati</taxon>
        <taxon>Pseudomonadota</taxon>
        <taxon>Alphaproteobacteria</taxon>
        <taxon>Hyphomicrobiales</taxon>
        <taxon>Phyllobacteriaceae</taxon>
        <taxon>Manganibacter</taxon>
    </lineage>
</organism>
<dbReference type="STRING" id="1873176.BFN67_10995"/>
<name>A0A1V8RV42_9HYPH</name>
<dbReference type="InterPro" id="IPR001466">
    <property type="entry name" value="Beta-lactam-related"/>
</dbReference>
<dbReference type="OrthoDB" id="9814204at2"/>
<proteinExistence type="predicted"/>
<dbReference type="InterPro" id="IPR012338">
    <property type="entry name" value="Beta-lactam/transpept-like"/>
</dbReference>
<dbReference type="PANTHER" id="PTHR43283">
    <property type="entry name" value="BETA-LACTAMASE-RELATED"/>
    <property type="match status" value="1"/>
</dbReference>
<dbReference type="InterPro" id="IPR050789">
    <property type="entry name" value="Diverse_Enzym_Activities"/>
</dbReference>
<sequence length="387" mass="42205">MVGATAFETKFGFRRNEVTLANWRTSPFNRWAFQHAGEIVPSALIASVRSEEPPPVDMSGLLVEKLPSGSETIAAFLKRSDTDALTIMKGGRVIGDWLAPHMAFGQRHIIFSISKSLTAILAGILEGEGKLDFNAPVLEYLPEAAGSAYSDATVRHVLDMTVSIDIEESYLDPDSAYGRYRKATLWNPGGGLESLAAFLMTLPRLPGEHGEIFRYRSPNSDLLGLLVERASGERYADLMREKLWLPLGAGSDAFITVDMEGAPRAAGGISVAPRDLARVGEMMRQGGAANGRQIVPEAWVRDTISAGSAEAWQRGAMAFLFPQGRYRNKWYQTGEGAYCGIGIHGQWLYVDPASEVVVAKLSSQLEPVDDPLDLEIVAFLKALSRMI</sequence>
<dbReference type="RefSeq" id="WP_080918142.1">
    <property type="nucleotide sequence ID" value="NZ_MDET01000003.1"/>
</dbReference>